<comment type="caution">
    <text evidence="1">The sequence shown here is derived from an EMBL/GenBank/DDBJ whole genome shotgun (WGS) entry which is preliminary data.</text>
</comment>
<evidence type="ECO:0000313" key="2">
    <source>
        <dbReference type="Proteomes" id="UP001148838"/>
    </source>
</evidence>
<gene>
    <name evidence="1" type="ORF">ANN_08704</name>
</gene>
<proteinExistence type="predicted"/>
<name>A0ABQ8T255_PERAM</name>
<keyword evidence="2" id="KW-1185">Reference proteome</keyword>
<dbReference type="Proteomes" id="UP001148838">
    <property type="component" value="Unassembled WGS sequence"/>
</dbReference>
<organism evidence="1 2">
    <name type="scientific">Periplaneta americana</name>
    <name type="common">American cockroach</name>
    <name type="synonym">Blatta americana</name>
    <dbReference type="NCBI Taxonomy" id="6978"/>
    <lineage>
        <taxon>Eukaryota</taxon>
        <taxon>Metazoa</taxon>
        <taxon>Ecdysozoa</taxon>
        <taxon>Arthropoda</taxon>
        <taxon>Hexapoda</taxon>
        <taxon>Insecta</taxon>
        <taxon>Pterygota</taxon>
        <taxon>Neoptera</taxon>
        <taxon>Polyneoptera</taxon>
        <taxon>Dictyoptera</taxon>
        <taxon>Blattodea</taxon>
        <taxon>Blattoidea</taxon>
        <taxon>Blattidae</taxon>
        <taxon>Blattinae</taxon>
        <taxon>Periplaneta</taxon>
    </lineage>
</organism>
<dbReference type="EMBL" id="JAJSOF020000017">
    <property type="protein sequence ID" value="KAJ4440559.1"/>
    <property type="molecule type" value="Genomic_DNA"/>
</dbReference>
<reference evidence="1 2" key="1">
    <citation type="journal article" date="2022" name="Allergy">
        <title>Genome assembly and annotation of Periplaneta americana reveal a comprehensive cockroach allergen profile.</title>
        <authorList>
            <person name="Wang L."/>
            <person name="Xiong Q."/>
            <person name="Saelim N."/>
            <person name="Wang L."/>
            <person name="Nong W."/>
            <person name="Wan A.T."/>
            <person name="Shi M."/>
            <person name="Liu X."/>
            <person name="Cao Q."/>
            <person name="Hui J.H.L."/>
            <person name="Sookrung N."/>
            <person name="Leung T.F."/>
            <person name="Tungtrongchitr A."/>
            <person name="Tsui S.K.W."/>
        </authorList>
    </citation>
    <scope>NUCLEOTIDE SEQUENCE [LARGE SCALE GENOMIC DNA]</scope>
    <source>
        <strain evidence="1">PWHHKU_190912</strain>
    </source>
</reference>
<accession>A0ABQ8T255</accession>
<evidence type="ECO:0000313" key="1">
    <source>
        <dbReference type="EMBL" id="KAJ4440559.1"/>
    </source>
</evidence>
<protein>
    <submittedName>
        <fullName evidence="1">Uncharacterized protein</fullName>
    </submittedName>
</protein>
<sequence length="145" mass="17314">MQDADLLGGIDYPNLNVVTLFKSFQQYYFEQKGKTLSMKYQTYHQFFRQNSCYNFRKPRFDICDYCRETELMLNVNPNDPRIIDYGIRRRSVQKYNSLKQGFLEEVKNCANEDTDTLVLEFDFSQNLAIPRLDVTAQFYKHINIT</sequence>